<evidence type="ECO:0000256" key="1">
    <source>
        <dbReference type="SAM" id="Phobius"/>
    </source>
</evidence>
<feature type="transmembrane region" description="Helical" evidence="1">
    <location>
        <begin position="530"/>
        <end position="554"/>
    </location>
</feature>
<evidence type="ECO:0008006" key="4">
    <source>
        <dbReference type="Google" id="ProtNLM"/>
    </source>
</evidence>
<proteinExistence type="predicted"/>
<accession>A0A6A6QAI4</accession>
<name>A0A6A6QAI4_9PEZI</name>
<dbReference type="EMBL" id="MU004199">
    <property type="protein sequence ID" value="KAF2489385.1"/>
    <property type="molecule type" value="Genomic_DNA"/>
</dbReference>
<keyword evidence="1" id="KW-0472">Membrane</keyword>
<keyword evidence="3" id="KW-1185">Reference proteome</keyword>
<evidence type="ECO:0000313" key="3">
    <source>
        <dbReference type="Proteomes" id="UP000799750"/>
    </source>
</evidence>
<feature type="transmembrane region" description="Helical" evidence="1">
    <location>
        <begin position="502"/>
        <end position="524"/>
    </location>
</feature>
<dbReference type="Proteomes" id="UP000799750">
    <property type="component" value="Unassembled WGS sequence"/>
</dbReference>
<keyword evidence="1" id="KW-0812">Transmembrane</keyword>
<protein>
    <recommendedName>
        <fullName evidence="4">Cora-domain-containing protein</fullName>
    </recommendedName>
</protein>
<organism evidence="2 3">
    <name type="scientific">Lophium mytilinum</name>
    <dbReference type="NCBI Taxonomy" id="390894"/>
    <lineage>
        <taxon>Eukaryota</taxon>
        <taxon>Fungi</taxon>
        <taxon>Dikarya</taxon>
        <taxon>Ascomycota</taxon>
        <taxon>Pezizomycotina</taxon>
        <taxon>Dothideomycetes</taxon>
        <taxon>Pleosporomycetidae</taxon>
        <taxon>Mytilinidiales</taxon>
        <taxon>Mytilinidiaceae</taxon>
        <taxon>Lophium</taxon>
    </lineage>
</organism>
<gene>
    <name evidence="2" type="ORF">BU16DRAFT_180672</name>
</gene>
<reference evidence="2" key="1">
    <citation type="journal article" date="2020" name="Stud. Mycol.">
        <title>101 Dothideomycetes genomes: a test case for predicting lifestyles and emergence of pathogens.</title>
        <authorList>
            <person name="Haridas S."/>
            <person name="Albert R."/>
            <person name="Binder M."/>
            <person name="Bloem J."/>
            <person name="Labutti K."/>
            <person name="Salamov A."/>
            <person name="Andreopoulos B."/>
            <person name="Baker S."/>
            <person name="Barry K."/>
            <person name="Bills G."/>
            <person name="Bluhm B."/>
            <person name="Cannon C."/>
            <person name="Castanera R."/>
            <person name="Culley D."/>
            <person name="Daum C."/>
            <person name="Ezra D."/>
            <person name="Gonzalez J."/>
            <person name="Henrissat B."/>
            <person name="Kuo A."/>
            <person name="Liang C."/>
            <person name="Lipzen A."/>
            <person name="Lutzoni F."/>
            <person name="Magnuson J."/>
            <person name="Mondo S."/>
            <person name="Nolan M."/>
            <person name="Ohm R."/>
            <person name="Pangilinan J."/>
            <person name="Park H.-J."/>
            <person name="Ramirez L."/>
            <person name="Alfaro M."/>
            <person name="Sun H."/>
            <person name="Tritt A."/>
            <person name="Yoshinaga Y."/>
            <person name="Zwiers L.-H."/>
            <person name="Turgeon B."/>
            <person name="Goodwin S."/>
            <person name="Spatafora J."/>
            <person name="Crous P."/>
            <person name="Grigoriev I."/>
        </authorList>
    </citation>
    <scope>NUCLEOTIDE SEQUENCE</scope>
    <source>
        <strain evidence="2">CBS 269.34</strain>
    </source>
</reference>
<dbReference type="AlphaFoldDB" id="A0A6A6QAI4"/>
<sequence>MSAAKINSPGDFYAKEWDRRFSKDRIPREKSSFVDAKRRANAVGDGVAIFLRDSEGAVPSCKWRDVEKFCQDSCLDDIERGLGIAGMRRAAWIDDRSLIPQANIIHNNNTENVDRTAVDDVTEPNGGTIRKCQNPLTATAVLRHLKEPRFDHTDLPDADRRLIYIPNLDPHYTLALAETAPFHQVRALRDAIWNHLALETSLRVKMAGFKGYPVFQMEMHIPFFAFREYPPSTTDKSEGEGCNRNLKRQWTDLSFLSVPASKSKPKPEPNYGIYKSRFSLVICGSENRRWIGYAFVDQHIDDEDLEEEDCSYEEFQEDPILSDGSDANLPIWDPREYFLMTLEIHVRKILGEWENAVYTVKGKINEYQSRHGSIWSHDPAAMEQNSTENVKEIFEWTLRTMRLLSRVLDVLSATVQAWERFKCHNGDIGYFRDSSTETSPFPRQTIQRSLCAIDGKFEELTFLQEKLVALKETCNNSAEALKLRLTVESSETMQHTGITTDFTVLVLYPFALATAFFAMPQAAIPFTLTFRSFVISVFVIMAMMLAFKLLFVALSRILRSWWRNANITPVKNLRQWLFWKRRETSPATPNSFTNQRTGEFGGDILEGVIETTTYAGGIEMHPIVV</sequence>
<evidence type="ECO:0000313" key="2">
    <source>
        <dbReference type="EMBL" id="KAF2489385.1"/>
    </source>
</evidence>
<dbReference type="OrthoDB" id="5428055at2759"/>
<keyword evidence="1" id="KW-1133">Transmembrane helix</keyword>